<feature type="chain" id="PRO_5042968226" description="CPAF-like PDZ domain-containing protein" evidence="1">
    <location>
        <begin position="20"/>
        <end position="790"/>
    </location>
</feature>
<dbReference type="PANTHER" id="PTHR37049">
    <property type="entry name" value="PEPTIDASE S41 FAMILY PROTEIN"/>
    <property type="match status" value="1"/>
</dbReference>
<proteinExistence type="predicted"/>
<reference evidence="3 4" key="1">
    <citation type="submission" date="2022-12" db="EMBL/GenBank/DDBJ databases">
        <title>Genomic features and morphological characterization of a novel Knufia sp. strain isolated from spacecraft assembly facility.</title>
        <authorList>
            <person name="Teixeira M."/>
            <person name="Chander A.M."/>
            <person name="Stajich J.E."/>
            <person name="Venkateswaran K."/>
        </authorList>
    </citation>
    <scope>NUCLEOTIDE SEQUENCE [LARGE SCALE GENOMIC DNA]</scope>
    <source>
        <strain evidence="3 4">FJI-L2-BK-P2</strain>
    </source>
</reference>
<dbReference type="GO" id="GO:0006508">
    <property type="term" value="P:proteolysis"/>
    <property type="evidence" value="ECO:0007669"/>
    <property type="project" value="InterPro"/>
</dbReference>
<feature type="signal peptide" evidence="1">
    <location>
        <begin position="1"/>
        <end position="19"/>
    </location>
</feature>
<evidence type="ECO:0000259" key="2">
    <source>
        <dbReference type="Pfam" id="PF23658"/>
    </source>
</evidence>
<dbReference type="InterPro" id="IPR052766">
    <property type="entry name" value="S41A_metabolite_peptidase"/>
</dbReference>
<dbReference type="InterPro" id="IPR029045">
    <property type="entry name" value="ClpP/crotonase-like_dom_sf"/>
</dbReference>
<dbReference type="Proteomes" id="UP001316803">
    <property type="component" value="Unassembled WGS sequence"/>
</dbReference>
<feature type="domain" description="CPAF-like PDZ" evidence="2">
    <location>
        <begin position="195"/>
        <end position="321"/>
    </location>
</feature>
<keyword evidence="1" id="KW-0732">Signal</keyword>
<dbReference type="PANTHER" id="PTHR37049:SF4">
    <property type="entry name" value="RHODANESE DOMAIN-CONTAINING PROTEIN"/>
    <property type="match status" value="1"/>
</dbReference>
<evidence type="ECO:0000256" key="1">
    <source>
        <dbReference type="SAM" id="SignalP"/>
    </source>
</evidence>
<protein>
    <recommendedName>
        <fullName evidence="2">CPAF-like PDZ domain-containing protein</fullName>
    </recommendedName>
</protein>
<dbReference type="EMBL" id="JAKLMC020000002">
    <property type="protein sequence ID" value="KAK5957572.1"/>
    <property type="molecule type" value="Genomic_DNA"/>
</dbReference>
<dbReference type="GO" id="GO:0008236">
    <property type="term" value="F:serine-type peptidase activity"/>
    <property type="evidence" value="ECO:0007669"/>
    <property type="project" value="InterPro"/>
</dbReference>
<gene>
    <name evidence="3" type="ORF">OHC33_000759</name>
</gene>
<organism evidence="3 4">
    <name type="scientific">Knufia fluminis</name>
    <dbReference type="NCBI Taxonomy" id="191047"/>
    <lineage>
        <taxon>Eukaryota</taxon>
        <taxon>Fungi</taxon>
        <taxon>Dikarya</taxon>
        <taxon>Ascomycota</taxon>
        <taxon>Pezizomycotina</taxon>
        <taxon>Eurotiomycetes</taxon>
        <taxon>Chaetothyriomycetidae</taxon>
        <taxon>Chaetothyriales</taxon>
        <taxon>Trichomeriaceae</taxon>
        <taxon>Knufia</taxon>
    </lineage>
</organism>
<evidence type="ECO:0000313" key="4">
    <source>
        <dbReference type="Proteomes" id="UP001316803"/>
    </source>
</evidence>
<dbReference type="SUPFAM" id="SSF52096">
    <property type="entry name" value="ClpP/crotonase"/>
    <property type="match status" value="1"/>
</dbReference>
<dbReference type="InterPro" id="IPR056186">
    <property type="entry name" value="PDZ_CPAF-rel"/>
</dbReference>
<accession>A0AAN8I717</accession>
<dbReference type="Gene3D" id="3.90.226.10">
    <property type="entry name" value="2-enoyl-CoA Hydratase, Chain A, domain 1"/>
    <property type="match status" value="1"/>
</dbReference>
<sequence>MQIRTLATLLAAATQLVVAKPLALPQDPNTSTAISPSATIISASEAPTATAPTPVNPNANPCAQVAQMYNNPNTTSDSTGYGSFVSFTPKVPAKLAWDCLNDVPLDSVSAGPWLDSLRPYIEWQSTTAYLKNPPEGYQEPAADVWGDFESIKSRAASGEFANEYELEFALYRLFQTTHDGHFRYLPKLAGGVFGFGRPISLVSYSIDGTSRPKPYVYSDVLSFFVNGTAEPSTVTQIDGQDALEFLENWAQYGSLQDPDALYNNVFYELAQVSLGTSGSGAGTFAGAGRGAYIYPGPTTTLQFENGTTAKFDNFARVLTSFRNIQSGADLYKTYVNPKVSVTSSVSVNNNAVATATVSPRPGYPSPVVIQQNNYIAGYYLDEPGYEDIAVLACTSFVGEDDYQDVAYSFIEQASAAGKTKLVIDVSANGGGTILQGYNLFLNLFPDILPYGATRFRSHETFDIIGETASERIWYYPFNYTNPPNPVWQDFGGGTPFTYRSDVDINYENFTSWRDKNPPNEFYGDNFTSIIRWNLSDPLNTPANGVQVNGFGNRTGLPPSRPFTPENIVILYDGYCASTCAIFSELMTEQAGIRTISIGGRSRDGPMQTVGGVKGTNNYPWSFINELVTDTYALAPDQAGFFNSTSLYSYVDPDTSFTPFQRALTESGQVNVRDGIRMGDETQTPLQFVYEPADCRLYYTAEMTVDVTAIWEKVVDVTWNGDSCVDGGFSSSEEYNEKRAEGASVAKLKAERRLKKRKQQMTASRALALAQSQDLFTDLNSIVPRQGLMLP</sequence>
<name>A0AAN8I717_9EURO</name>
<comment type="caution">
    <text evidence="3">The sequence shown here is derived from an EMBL/GenBank/DDBJ whole genome shotgun (WGS) entry which is preliminary data.</text>
</comment>
<keyword evidence="4" id="KW-1185">Reference proteome</keyword>
<dbReference type="Pfam" id="PF23658">
    <property type="entry name" value="PDZ_CPAF_rel"/>
    <property type="match status" value="1"/>
</dbReference>
<dbReference type="AlphaFoldDB" id="A0AAN8I717"/>
<evidence type="ECO:0000313" key="3">
    <source>
        <dbReference type="EMBL" id="KAK5957572.1"/>
    </source>
</evidence>